<dbReference type="CDD" id="cd11029">
    <property type="entry name" value="CYP107-like"/>
    <property type="match status" value="1"/>
</dbReference>
<dbReference type="FunFam" id="1.10.630.10:FF:000018">
    <property type="entry name" value="Cytochrome P450 monooxygenase"/>
    <property type="match status" value="1"/>
</dbReference>
<evidence type="ECO:0000256" key="9">
    <source>
        <dbReference type="RuleBase" id="RU000461"/>
    </source>
</evidence>
<proteinExistence type="inferred from homology"/>
<dbReference type="SUPFAM" id="SSF48264">
    <property type="entry name" value="Cytochrome P450"/>
    <property type="match status" value="1"/>
</dbReference>
<keyword evidence="7 9" id="KW-0503">Monooxygenase</keyword>
<dbReference type="PANTHER" id="PTHR46696">
    <property type="entry name" value="P450, PUTATIVE (EUROFUNG)-RELATED"/>
    <property type="match status" value="1"/>
</dbReference>
<name>A0A558A6A1_9PSEU</name>
<evidence type="ECO:0000313" key="10">
    <source>
        <dbReference type="EMBL" id="TVT19790.1"/>
    </source>
</evidence>
<dbReference type="InterPro" id="IPR017972">
    <property type="entry name" value="Cyt_P450_CS"/>
</dbReference>
<evidence type="ECO:0000256" key="2">
    <source>
        <dbReference type="ARBA" id="ARBA00010617"/>
    </source>
</evidence>
<dbReference type="Gene3D" id="1.10.630.10">
    <property type="entry name" value="Cytochrome P450"/>
    <property type="match status" value="1"/>
</dbReference>
<keyword evidence="11" id="KW-1185">Reference proteome</keyword>
<gene>
    <name evidence="10" type="ORF">FNH06_23045</name>
</gene>
<dbReference type="PROSITE" id="PS00086">
    <property type="entry name" value="CYTOCHROME_P450"/>
    <property type="match status" value="1"/>
</dbReference>
<dbReference type="EMBL" id="VJZA01000043">
    <property type="protein sequence ID" value="TVT19790.1"/>
    <property type="molecule type" value="Genomic_DNA"/>
</dbReference>
<dbReference type="OrthoDB" id="5500002at2"/>
<dbReference type="AlphaFoldDB" id="A0A558A6A1"/>
<dbReference type="GO" id="GO:0020037">
    <property type="term" value="F:heme binding"/>
    <property type="evidence" value="ECO:0007669"/>
    <property type="project" value="InterPro"/>
</dbReference>
<keyword evidence="6 9" id="KW-0408">Iron</keyword>
<dbReference type="GO" id="GO:0016705">
    <property type="term" value="F:oxidoreductase activity, acting on paired donors, with incorporation or reduction of molecular oxygen"/>
    <property type="evidence" value="ECO:0007669"/>
    <property type="project" value="InterPro"/>
</dbReference>
<evidence type="ECO:0000256" key="3">
    <source>
        <dbReference type="ARBA" id="ARBA00022617"/>
    </source>
</evidence>
<evidence type="ECO:0000256" key="7">
    <source>
        <dbReference type="ARBA" id="ARBA00023033"/>
    </source>
</evidence>
<keyword evidence="5 9" id="KW-0560">Oxidoreductase</keyword>
<dbReference type="Pfam" id="PF00067">
    <property type="entry name" value="p450"/>
    <property type="match status" value="1"/>
</dbReference>
<accession>A0A558A6A1</accession>
<evidence type="ECO:0000256" key="6">
    <source>
        <dbReference type="ARBA" id="ARBA00023004"/>
    </source>
</evidence>
<evidence type="ECO:0000256" key="1">
    <source>
        <dbReference type="ARBA" id="ARBA00004660"/>
    </source>
</evidence>
<comment type="pathway">
    <text evidence="1">Antibiotic biosynthesis; vancomycin biosynthesis.</text>
</comment>
<dbReference type="PANTHER" id="PTHR46696:SF1">
    <property type="entry name" value="CYTOCHROME P450 YJIB-RELATED"/>
    <property type="match status" value="1"/>
</dbReference>
<dbReference type="InterPro" id="IPR001128">
    <property type="entry name" value="Cyt_P450"/>
</dbReference>
<dbReference type="InterPro" id="IPR036396">
    <property type="entry name" value="Cyt_P450_sf"/>
</dbReference>
<evidence type="ECO:0000256" key="8">
    <source>
        <dbReference type="ARBA" id="ARBA00055433"/>
    </source>
</evidence>
<keyword evidence="4 9" id="KW-0479">Metal-binding</keyword>
<comment type="caution">
    <text evidence="10">The sequence shown here is derived from an EMBL/GenBank/DDBJ whole genome shotgun (WGS) entry which is preliminary data.</text>
</comment>
<dbReference type="Proteomes" id="UP000318578">
    <property type="component" value="Unassembled WGS sequence"/>
</dbReference>
<dbReference type="GO" id="GO:0005506">
    <property type="term" value="F:iron ion binding"/>
    <property type="evidence" value="ECO:0007669"/>
    <property type="project" value="InterPro"/>
</dbReference>
<evidence type="ECO:0000256" key="4">
    <source>
        <dbReference type="ARBA" id="ARBA00022723"/>
    </source>
</evidence>
<protein>
    <submittedName>
        <fullName evidence="10">Cytochrome P450</fullName>
    </submittedName>
</protein>
<organism evidence="10 11">
    <name type="scientific">Amycolatopsis acidiphila</name>
    <dbReference type="NCBI Taxonomy" id="715473"/>
    <lineage>
        <taxon>Bacteria</taxon>
        <taxon>Bacillati</taxon>
        <taxon>Actinomycetota</taxon>
        <taxon>Actinomycetes</taxon>
        <taxon>Pseudonocardiales</taxon>
        <taxon>Pseudonocardiaceae</taxon>
        <taxon>Amycolatopsis</taxon>
    </lineage>
</organism>
<dbReference type="RefSeq" id="WP_144641997.1">
    <property type="nucleotide sequence ID" value="NZ_BNAX01000002.1"/>
</dbReference>
<reference evidence="10 11" key="1">
    <citation type="submission" date="2019-07" db="EMBL/GenBank/DDBJ databases">
        <title>New species of Amycolatopsis and Streptomyces.</title>
        <authorList>
            <person name="Duangmal K."/>
            <person name="Teo W.F.A."/>
            <person name="Lipun K."/>
        </authorList>
    </citation>
    <scope>NUCLEOTIDE SEQUENCE [LARGE SCALE GENOMIC DNA]</scope>
    <source>
        <strain evidence="10 11">JCM 30562</strain>
    </source>
</reference>
<dbReference type="GO" id="GO:0004497">
    <property type="term" value="F:monooxygenase activity"/>
    <property type="evidence" value="ECO:0007669"/>
    <property type="project" value="UniProtKB-KW"/>
</dbReference>
<evidence type="ECO:0000313" key="11">
    <source>
        <dbReference type="Proteomes" id="UP000318578"/>
    </source>
</evidence>
<sequence length="389" mass="42507">MPKGFFQNPYETYDLLRTAGPVRRVSFVNWVDGWLVTRHADARRLLDDRRLLKNRAGVADLMPPHAAGAYASPLFDHMLNSDPPDHTRLRKLVTKAFTARAVARLRPRIEEIADALLDVVPAGETVDLLDGFAFPLPIIVICELLGVPAADRDQFRQWSRPLVAAASLAELAESTGGLSAYLRKLIAEKRAAPTQDVLSDLVHVSDDGDRLSPDELLNMAVLLLVAGFETTVNLIGNSVLALLRNPGQLKALRADPSLVPGAVEEFLRYEGPVHFATMRYTAEPVEAGGVEIPAGEFVLISLLAANRDPEKFPDPDRLDVTRPAAGHVAFGHGIHYCLGAPLARLEGAIALGRLLDRFGEIELAAEPADLRWRGSVLVHGLHRLPVRMS</sequence>
<dbReference type="InterPro" id="IPR002397">
    <property type="entry name" value="Cyt_P450_B"/>
</dbReference>
<dbReference type="PRINTS" id="PR00359">
    <property type="entry name" value="BP450"/>
</dbReference>
<keyword evidence="3 9" id="KW-0349">Heme</keyword>
<comment type="function">
    <text evidence="8">Involved in the coupling of aromatic side chains of the heptapeptide of vancomycin.</text>
</comment>
<evidence type="ECO:0000256" key="5">
    <source>
        <dbReference type="ARBA" id="ARBA00023002"/>
    </source>
</evidence>
<comment type="similarity">
    <text evidence="2 9">Belongs to the cytochrome P450 family.</text>
</comment>